<dbReference type="Gene3D" id="1.20.1560.10">
    <property type="entry name" value="ABC transporter type 1, transmembrane domain"/>
    <property type="match status" value="6"/>
</dbReference>
<dbReference type="CDD" id="cd03250">
    <property type="entry name" value="ABCC_MRP_domain1"/>
    <property type="match status" value="3"/>
</dbReference>
<evidence type="ECO:0000256" key="1">
    <source>
        <dbReference type="ARBA" id="ARBA00004141"/>
    </source>
</evidence>
<dbReference type="PANTHER" id="PTHR24223">
    <property type="entry name" value="ATP-BINDING CASSETTE SUB-FAMILY C"/>
    <property type="match status" value="1"/>
</dbReference>
<dbReference type="InterPro" id="IPR027417">
    <property type="entry name" value="P-loop_NTPase"/>
</dbReference>
<feature type="transmembrane region" description="Helical" evidence="10">
    <location>
        <begin position="963"/>
        <end position="983"/>
    </location>
</feature>
<feature type="domain" description="ABC transporter" evidence="11">
    <location>
        <begin position="3236"/>
        <end position="3459"/>
    </location>
</feature>
<dbReference type="SUPFAM" id="SSF52540">
    <property type="entry name" value="P-loop containing nucleoside triphosphate hydrolases"/>
    <property type="match status" value="6"/>
</dbReference>
<keyword evidence="14" id="KW-1185">Reference proteome</keyword>
<dbReference type="FunFam" id="1.20.1560.10:FF:000014">
    <property type="entry name" value="Multidrug resistance-associated protein member 4"/>
    <property type="match status" value="3"/>
</dbReference>
<feature type="domain" description="ABC transmembrane type-1" evidence="12">
    <location>
        <begin position="795"/>
        <end position="1107"/>
    </location>
</feature>
<dbReference type="PANTHER" id="PTHR24223:SF324">
    <property type="entry name" value="LD17001P"/>
    <property type="match status" value="1"/>
</dbReference>
<keyword evidence="6" id="KW-0067">ATP-binding</keyword>
<dbReference type="CDD" id="cd03244">
    <property type="entry name" value="ABCC_MRP_domain2"/>
    <property type="match status" value="3"/>
</dbReference>
<feature type="region of interest" description="Disordered" evidence="9">
    <location>
        <begin position="2025"/>
        <end position="2054"/>
    </location>
</feature>
<feature type="domain" description="ABC transmembrane type-1" evidence="12">
    <location>
        <begin position="2911"/>
        <end position="3198"/>
    </location>
</feature>
<keyword evidence="3 10" id="KW-0812">Transmembrane</keyword>
<dbReference type="InterPro" id="IPR011527">
    <property type="entry name" value="ABC1_TM_dom"/>
</dbReference>
<dbReference type="InterPro" id="IPR003439">
    <property type="entry name" value="ABC_transporter-like_ATP-bd"/>
</dbReference>
<dbReference type="SUPFAM" id="SSF90123">
    <property type="entry name" value="ABC transporter transmembrane region"/>
    <property type="match status" value="6"/>
</dbReference>
<feature type="transmembrane region" description="Helical" evidence="10">
    <location>
        <begin position="2352"/>
        <end position="2374"/>
    </location>
</feature>
<dbReference type="NCBIfam" id="NF010167">
    <property type="entry name" value="PRK13648.1"/>
    <property type="match status" value="8"/>
</dbReference>
<feature type="compositionally biased region" description="Basic and acidic residues" evidence="9">
    <location>
        <begin position="2169"/>
        <end position="2179"/>
    </location>
</feature>
<feature type="compositionally biased region" description="Polar residues" evidence="9">
    <location>
        <begin position="442"/>
        <end position="453"/>
    </location>
</feature>
<dbReference type="SMART" id="SM00382">
    <property type="entry name" value="AAA"/>
    <property type="match status" value="6"/>
</dbReference>
<dbReference type="PROSITE" id="PS50929">
    <property type="entry name" value="ABC_TM1F"/>
    <property type="match status" value="6"/>
</dbReference>
<feature type="compositionally biased region" description="Polar residues" evidence="9">
    <location>
        <begin position="2853"/>
        <end position="2865"/>
    </location>
</feature>
<dbReference type="Pfam" id="PF00664">
    <property type="entry name" value="ABC_membrane"/>
    <property type="match status" value="6"/>
</dbReference>
<feature type="region of interest" description="Disordered" evidence="9">
    <location>
        <begin position="3458"/>
        <end position="3496"/>
    </location>
</feature>
<feature type="domain" description="ABC transporter" evidence="11">
    <location>
        <begin position="494"/>
        <end position="720"/>
    </location>
</feature>
<feature type="domain" description="ABC transporter" evidence="11">
    <location>
        <begin position="2560"/>
        <end position="2793"/>
    </location>
</feature>
<feature type="transmembrane region" description="Helical" evidence="10">
    <location>
        <begin position="2195"/>
        <end position="2215"/>
    </location>
</feature>
<feature type="transmembrane region" description="Helical" evidence="10">
    <location>
        <begin position="3653"/>
        <end position="3677"/>
    </location>
</feature>
<feature type="compositionally biased region" description="Basic and acidic residues" evidence="9">
    <location>
        <begin position="3458"/>
        <end position="3478"/>
    </location>
</feature>
<feature type="region of interest" description="Disordered" evidence="9">
    <location>
        <begin position="403"/>
        <end position="456"/>
    </location>
</feature>
<feature type="transmembrane region" description="Helical" evidence="10">
    <location>
        <begin position="866"/>
        <end position="892"/>
    </location>
</feature>
<feature type="transmembrane region" description="Helical" evidence="10">
    <location>
        <begin position="3747"/>
        <end position="3768"/>
    </location>
</feature>
<feature type="compositionally biased region" description="Basic and acidic residues" evidence="9">
    <location>
        <begin position="2866"/>
        <end position="2881"/>
    </location>
</feature>
<evidence type="ECO:0000256" key="5">
    <source>
        <dbReference type="ARBA" id="ARBA00022741"/>
    </source>
</evidence>
<feature type="transmembrane region" description="Helical" evidence="10">
    <location>
        <begin position="3143"/>
        <end position="3163"/>
    </location>
</feature>
<keyword evidence="8 10" id="KW-0472">Membrane</keyword>
<name>A0A182VPP1_9DIPT</name>
<keyword evidence="2" id="KW-0813">Transport</keyword>
<dbReference type="InterPro" id="IPR044726">
    <property type="entry name" value="ABCC_6TM_D2"/>
</dbReference>
<feature type="domain" description="ABC transmembrane type-1" evidence="12">
    <location>
        <begin position="98"/>
        <end position="368"/>
    </location>
</feature>
<feature type="compositionally biased region" description="Low complexity" evidence="9">
    <location>
        <begin position="2118"/>
        <end position="2143"/>
    </location>
</feature>
<dbReference type="Gene3D" id="3.40.50.300">
    <property type="entry name" value="P-loop containing nucleotide triphosphate hydrolases"/>
    <property type="match status" value="6"/>
</dbReference>
<evidence type="ECO:0000256" key="7">
    <source>
        <dbReference type="ARBA" id="ARBA00022989"/>
    </source>
</evidence>
<dbReference type="InterPro" id="IPR017871">
    <property type="entry name" value="ABC_transporter-like_CS"/>
</dbReference>
<dbReference type="InterPro" id="IPR044746">
    <property type="entry name" value="ABCC_6TM_D1"/>
</dbReference>
<dbReference type="GO" id="GO:0005524">
    <property type="term" value="F:ATP binding"/>
    <property type="evidence" value="ECO:0007669"/>
    <property type="project" value="UniProtKB-KW"/>
</dbReference>
<reference evidence="13" key="2">
    <citation type="submission" date="2020-05" db="UniProtKB">
        <authorList>
            <consortium name="EnsemblMetazoa"/>
        </authorList>
    </citation>
    <scope>IDENTIFICATION</scope>
    <source>
        <strain evidence="13">MINIMUS1</strain>
    </source>
</reference>
<feature type="domain" description="ABC transmembrane type-1" evidence="12">
    <location>
        <begin position="2206"/>
        <end position="2522"/>
    </location>
</feature>
<reference evidence="14" key="1">
    <citation type="submission" date="2013-03" db="EMBL/GenBank/DDBJ databases">
        <title>The Genome Sequence of Anopheles minimus MINIMUS1.</title>
        <authorList>
            <consortium name="The Broad Institute Genomics Platform"/>
            <person name="Neafsey D.E."/>
            <person name="Walton C."/>
            <person name="Walker B."/>
            <person name="Young S.K."/>
            <person name="Zeng Q."/>
            <person name="Gargeya S."/>
            <person name="Fitzgerald M."/>
            <person name="Haas B."/>
            <person name="Abouelleil A."/>
            <person name="Allen A.W."/>
            <person name="Alvarado L."/>
            <person name="Arachchi H.M."/>
            <person name="Berlin A.M."/>
            <person name="Chapman S.B."/>
            <person name="Gainer-Dewar J."/>
            <person name="Goldberg J."/>
            <person name="Griggs A."/>
            <person name="Gujja S."/>
            <person name="Hansen M."/>
            <person name="Howarth C."/>
            <person name="Imamovic A."/>
            <person name="Ireland A."/>
            <person name="Larimer J."/>
            <person name="McCowan C."/>
            <person name="Murphy C."/>
            <person name="Pearson M."/>
            <person name="Poon T.W."/>
            <person name="Priest M."/>
            <person name="Roberts A."/>
            <person name="Saif S."/>
            <person name="Shea T."/>
            <person name="Sisk P."/>
            <person name="Sykes S."/>
            <person name="Wortman J."/>
            <person name="Nusbaum C."/>
            <person name="Birren B."/>
        </authorList>
    </citation>
    <scope>NUCLEOTIDE SEQUENCE [LARGE SCALE GENOMIC DNA]</scope>
    <source>
        <strain evidence="14">MINIMUS1</strain>
    </source>
</reference>
<feature type="transmembrane region" description="Helical" evidence="10">
    <location>
        <begin position="793"/>
        <end position="815"/>
    </location>
</feature>
<comment type="subcellular location">
    <subcellularLocation>
        <location evidence="1">Membrane</location>
        <topology evidence="1">Multi-pass membrane protein</topology>
    </subcellularLocation>
</comment>
<evidence type="ECO:0000256" key="6">
    <source>
        <dbReference type="ARBA" id="ARBA00022840"/>
    </source>
</evidence>
<feature type="region of interest" description="Disordered" evidence="9">
    <location>
        <begin position="2853"/>
        <end position="2891"/>
    </location>
</feature>
<keyword evidence="4" id="KW-0677">Repeat</keyword>
<dbReference type="EnsemblMetazoa" id="AMIN000020-RA">
    <property type="protein sequence ID" value="AMIN000020-PA"/>
    <property type="gene ID" value="AMIN000020"/>
</dbReference>
<feature type="transmembrane region" description="Helical" evidence="10">
    <location>
        <begin position="937"/>
        <end position="957"/>
    </location>
</feature>
<dbReference type="Proteomes" id="UP000075920">
    <property type="component" value="Unassembled WGS sequence"/>
</dbReference>
<dbReference type="Pfam" id="PF00005">
    <property type="entry name" value="ABC_tran"/>
    <property type="match status" value="6"/>
</dbReference>
<evidence type="ECO:0000313" key="14">
    <source>
        <dbReference type="Proteomes" id="UP000075920"/>
    </source>
</evidence>
<feature type="domain" description="ABC transmembrane type-1" evidence="12">
    <location>
        <begin position="3569"/>
        <end position="3804"/>
    </location>
</feature>
<feature type="transmembrane region" description="Helical" evidence="10">
    <location>
        <begin position="369"/>
        <end position="386"/>
    </location>
</feature>
<dbReference type="FunFam" id="3.40.50.300:FF:000163">
    <property type="entry name" value="Multidrug resistance-associated protein member 4"/>
    <property type="match status" value="2"/>
</dbReference>
<feature type="transmembrane region" description="Helical" evidence="10">
    <location>
        <begin position="2283"/>
        <end position="2309"/>
    </location>
</feature>
<feature type="domain" description="ABC transmembrane type-1" evidence="12">
    <location>
        <begin position="1435"/>
        <end position="1693"/>
    </location>
</feature>
<feature type="transmembrane region" description="Helical" evidence="10">
    <location>
        <begin position="1562"/>
        <end position="1583"/>
    </location>
</feature>
<dbReference type="FunFam" id="1.20.1560.10:FF:000026">
    <property type="entry name" value="Multidrug resistance-associated protein lethal(2)03659"/>
    <property type="match status" value="3"/>
</dbReference>
<feature type="region of interest" description="Disordered" evidence="9">
    <location>
        <begin position="721"/>
        <end position="750"/>
    </location>
</feature>
<dbReference type="CDD" id="cd18580">
    <property type="entry name" value="ABC_6TM_ABCC_D2"/>
    <property type="match status" value="2"/>
</dbReference>
<dbReference type="PROSITE" id="PS50893">
    <property type="entry name" value="ABC_TRANSPORTER_2"/>
    <property type="match status" value="5"/>
</dbReference>
<feature type="domain" description="ABC transporter" evidence="11">
    <location>
        <begin position="1800"/>
        <end position="2029"/>
    </location>
</feature>
<evidence type="ECO:0000256" key="4">
    <source>
        <dbReference type="ARBA" id="ARBA00022737"/>
    </source>
</evidence>
<feature type="transmembrane region" description="Helical" evidence="10">
    <location>
        <begin position="1463"/>
        <end position="1485"/>
    </location>
</feature>
<feature type="transmembrane region" description="Helical" evidence="10">
    <location>
        <begin position="3774"/>
        <end position="3796"/>
    </location>
</feature>
<dbReference type="InterPro" id="IPR050173">
    <property type="entry name" value="ABC_transporter_C-like"/>
</dbReference>
<dbReference type="PROSITE" id="PS00211">
    <property type="entry name" value="ABC_TRANSPORTER_1"/>
    <property type="match status" value="4"/>
</dbReference>
<dbReference type="STRING" id="112268.A0A182VPP1"/>
<feature type="region of interest" description="Disordered" evidence="9">
    <location>
        <begin position="2118"/>
        <end position="2179"/>
    </location>
</feature>
<feature type="transmembrane region" description="Helical" evidence="10">
    <location>
        <begin position="1643"/>
        <end position="1670"/>
    </location>
</feature>
<feature type="domain" description="ABC transporter" evidence="11">
    <location>
        <begin position="1145"/>
        <end position="1383"/>
    </location>
</feature>
<evidence type="ECO:0000256" key="10">
    <source>
        <dbReference type="SAM" id="Phobius"/>
    </source>
</evidence>
<evidence type="ECO:0000256" key="3">
    <source>
        <dbReference type="ARBA" id="ARBA00022692"/>
    </source>
</evidence>
<sequence>MVTLVCACVSYSMGSHLRPMTDHSTDSTRSFWWLREIFQYGQRKDITEEKLYATLPEHSSHGLAEKFERLWSEEEERGPDKASFGHVYWRAFGKETLFWGLAFSAFETAIRVAQPLLLGELVSYFTPNQDTISERDAYLYAIGVIACSLLSVISFHPFIFYIFQLGMKFRVGASCLIYNKVLKLSKSTTAGDGLNGKIINLLSNDVGKFDIALCFVHDLWKGPMEAILLGYFIYCEIGISGLLGMAFLMSFIPLQAWVGKKTATFRMKAAKRTDLRVRFMNEIIQGIQVIKMYTWESSFAKMIETIRRKEIQAIRGGAYVRATLISFFAVSRVSIFISLLSYTVTENVITAKKVFIVTSFYSMLNDSMVHFWPMAITFCAEAYISLKRIRDFLLTPEGKCFAASSTQSDEKGGTNNTNKAKCATDDKDGVTRGKKGSKGIKESTQQNGMNTVVKNDEIDSEPLLPKRLVQTVEGDRKGIVLDSATARWMCPSAVPGAGIGRDGGDGPTEATNVGIESVSLTIDPGRLCVLVGPVGSGKSTLLHVLLGELELDDGRVDIYGTVSYAAQEPWLFEGSVRNNILFTEEYDERRYLRIVRVCALEKDFELLPHGDQTIVGERGISLSGGQKARVNLARAIYRKADIYLLDDPLSAVDTHVGKHIYEMCIRDFLANSVCVLVTHQLQYLKDVQQIVLMNAGRVEASGSFRELKKSNIESIMALTPEESPLESPLEKELKNVRSRRTSGSSTGSHRDDYMMDLLLQEKQEEEKESQGGSDSVGLSVYKTYLTAVNSCGWVFWLSLLMILSQIVVSGVDMFVAEWVNWEEKVAGIPPVFDLNDNHTILSSRDVRILLQEQTNVSNFIERQQYIWIYSGIIILLVILVVQRSFSFFYVCLRISINLHDRLFRGLTRATMHFFNTNPSGRILNRFSKDIGAIDSSLPMALLDCVVFFLEMIAVVAVVSIVNYWFLLPTAIVAVVMFYIRRIYLNTSRVVKRIESVNRSPLFSHTNATLQGLSTIRAFGGQSVLRREFNELLDMNSSAWYLFISTSRAFALWLDLVCVMYIGIVTISFLIGNSQQMLGGSVGLAITKTISLVGMCQWGMRQSAELENQMVSVERVHEYTNLPSEPPFETAPKHRPQRNWPEFGAIRFTNVDLRYTEEGERVLKDLNFTIRSNEKVGIVGRTGAGKSSLIQALFRLAPYDGNIEIDDIDTKTLGLRDLRNKISIIPQDPILFSGTLRSNLDPFDQRKDDELWSALDQVELKEAVSSLAGGLECRMSDGGSNFSMGQRQLVCLARAILRNNKILVLDEATANVDPDVAFLISSVHKKMNPAQYDQDTKIHDLRREANPVTKASRVSWYTFWWLKNLFQTGLKRPIEESDIYETLSHHQSAQLSYQFDSHWKEEQKGFGQPSFLRVICRIYWRSILGYGSMYTIVDLLARILQPQCLGGLVSYFAPGQQDIGKAEAYYYALGIILCSLVPVAIFHHFILYVFQIGMKIRVACCSLLYKKALRITKAAGTDGMTGQVINLMSNDVAKFDTATGFVHDIWKGLIELLVLGFFIYRQIGISGLFGIAFLLSFIPLQAWLGKKAALYRLKTANRTDRRIQFMNEIIQGIQVIKMYAWEDSFSRMVDRIRRKEVNGIRGTLFIRAGLLSFNLVSRVAIFLSLVAYVLYGNVFTAKRVFIVTSYFNWLYSSMLHFWPLALTSVHEGLVSIRRIQDFLLLDERKFTPNRTKQTMRETAIDEGACKLLPATRNGNGVDSVANAAPEGNAHGNSKSVPRSRRFINRKAVTRQGIFMRNATALWEKDLLASDEEVNVRASGIKNVTLTVDKTKPCVIVGSVGSGKSTMLQVILGELELDEGRLEINGNLSYAPQEPWLFEGTVKNNIVFTEDYQEKRYREVVSVCALERDFQLLPNGDQTIVGERGISLSGGQRARISLARAIYRRADIYLLDDPLSAVDAHVGKHIFEECIVNYLKVEFLTEKVCVLVTHQLQYLKDMEHVVLMNMGNVEHQGPFRTLAESDHFTAMQNEPHHDDDGRGWKQSHASLSDDSSTLPSTVGLHIGATEQFCSAPDKHTGQQLRKVDSVANNGIEYDTTTISIDIGSKAETHRMKERRLSIHPRPAQHQPAHQQHQSIYQPSPFSSSSMVFDGYDDREERRGAKKRSNPSQDGTAKDDSNHLHKESQLTGRIGWRVYKSFFVAVESNLLLVLAIVLFLLAQASMSGIDYYISQWVNWEEYSSALERLRSNQTELGADRNSTDGNDVILSIPAKLEGSIFTRLSRHQYILLYAIAMLFMFVLSLSRSFLFFYICLRATIRLHDRLFRGITRATMYFFNTNPSGRILNRFSRDIGCIDIFLPFAMMDCILFFVEFSAIIVLVAVVNYWLLFPTLVMAIIFYFLRHIYTNTARSIKRVEASTRSPIFSHANASFQGLSTIRAFGVEKILADEFDKHQDLNTSAWYLFLATTRAFAQSLELVCVLYIAVVTLSFLMVENSMSGNVGLAITQVFNLIFMCQWGMRQTAELENQMTSVERVVEYAEVEPEASLVSIGKHKPPVDWPAKGSIRFEHFSLRYSPQSNLVLRDLNMSINAGEKIGIVGRTGAGKSSIIQALFRLAVNEGIIRIDSVDIGTLGLHDLRKRISIIPQDPILFSGTVRENLDPFKQHGDDTLWNALAYVELKEVVKAMEGTLDGKMSDGGANFSMGQRQLVCLARAILRNNPILILDEATANVDPETDNLIQKTIRDLFERCTVLTIAHRLHTVMDSDRVLVMDAGRAVEFAHPYELLQRSGGVLLRLVNEMEESTALQLTGIAYRAYTKRLTQAIDIVPDGSTTAECNLERKDTEDNYAQIGASFEQQWQRETSHSSTHQHGSIDDERKTQDGDTKCEPQSAEQNNPSAPWRLLRTILRMYGVGVLVFGFVYSSIESACRIGQPFLLGQLILYFDSLRTATTAAGESAISLVAAYGYAVGIVMTVLAPLAIFHCYQLYLLQVGMKIRIGCCALIYRKILSLSNTTDGLSGTVINLMANDVSRFDYAVIFFHDLWKGPVELVIVAVFVYREIGPAGLIGIGFLLLFIPIQAWLGKKSAGFRMRAALATDERVRLTNEIIHGIQVIKMYVWEVPFEQIVRKLRSKELKALRGSAFIKSALFALRITPKVSIFLTLVAYVYFDNVITARRVYMLISFFSVIHHSMVEFWPLAVTSAAEGWISLKRIQKFLLQKSVQSINHNQGSPNIRFNGDPFVEFNAVHSTWPNTHFALQAISFRVDASNHRTVAVIGSIGAGKSTLLNMIIGEHSTTKGRVMVNGTVSYCSQNPWLFEDTIKQNVIFLEQYDEKRYRTVLSVCALEHDIEVLPRGDQTVVGERGYSLSGGQKARINLARALYRCADIYLLDDPLSAVDAHVANVIFEQAIRHFLNGKLCIFVTHQLKYINQVEHILIMEQGRIAAQGNYGKELSEYFHSRNFSKHQDGTEEKMSEHSKEDDRNTSSKCQEQPVPSERKKKEEQEDGNVQLKVYLDFLKSVHSLSFVSFTAFLMIGFQVACSGTDYFVFVWVDWEETFANTLQARWTTDDHILFYAGAILITILLTANSFAFFEMCLKASLHLHAALYRGVSETAMLFFHQNPSGRVMNRFTKDIGLIDTSLPTVMIDSIYFFLELSGIIVIVALANYWLLIPTTIMGAVFYVLRFVFLKTARNVKRVEAITRSPVFTHTNATIDGLSTIRAFGAEHFLEETFHRYQDLNTSAAFLFGATTRGFAFWLDVICLLYIASVVLSFLVIGNDIISGNVGLAITQVLNLIGMCNWGIRQTAELENQMTSVERVFEYAQLVPETDLVPGVQTTERTEAWPENPSITFREVYLRYSPSSDPVLKRLSFDIKPKEHVGIVGRTGAGKSSIIQALFRLTPLHAGDGIIEIDGINIGSVPLRQCRGRISIIPQDPVIFSGSLRSNLDPDGRMSDERLWKALEQVELKTTITALAGGLNTRMAEGGTNLSAGQRQLICLARAILKGSKILILDEATASVDANFKIAPF</sequence>
<feature type="transmembrane region" description="Helical" evidence="10">
    <location>
        <begin position="1049"/>
        <end position="1070"/>
    </location>
</feature>
<evidence type="ECO:0000256" key="8">
    <source>
        <dbReference type="ARBA" id="ARBA00023136"/>
    </source>
</evidence>
<dbReference type="GO" id="GO:0016020">
    <property type="term" value="C:membrane"/>
    <property type="evidence" value="ECO:0007669"/>
    <property type="project" value="UniProtKB-SubCell"/>
</dbReference>
<dbReference type="VEuPathDB" id="VectorBase:AMIN000020"/>
<evidence type="ECO:0000256" key="2">
    <source>
        <dbReference type="ARBA" id="ARBA00022448"/>
    </source>
</evidence>
<evidence type="ECO:0000259" key="12">
    <source>
        <dbReference type="PROSITE" id="PS50929"/>
    </source>
</evidence>
<dbReference type="GO" id="GO:0016887">
    <property type="term" value="F:ATP hydrolysis activity"/>
    <property type="evidence" value="ECO:0007669"/>
    <property type="project" value="InterPro"/>
</dbReference>
<feature type="compositionally biased region" description="Basic and acidic residues" evidence="9">
    <location>
        <begin position="422"/>
        <end position="431"/>
    </location>
</feature>
<feature type="transmembrane region" description="Helical" evidence="10">
    <location>
        <begin position="3565"/>
        <end position="3586"/>
    </location>
</feature>
<accession>A0A182VPP1</accession>
<dbReference type="InterPro" id="IPR003593">
    <property type="entry name" value="AAA+_ATPase"/>
</dbReference>
<dbReference type="GO" id="GO:0140359">
    <property type="term" value="F:ABC-type transporter activity"/>
    <property type="evidence" value="ECO:0007669"/>
    <property type="project" value="InterPro"/>
</dbReference>
<evidence type="ECO:0000313" key="13">
    <source>
        <dbReference type="EnsemblMetazoa" id="AMIN000020-PA"/>
    </source>
</evidence>
<feature type="transmembrane region" description="Helical" evidence="10">
    <location>
        <begin position="3058"/>
        <end position="3076"/>
    </location>
</feature>
<dbReference type="CDD" id="cd18579">
    <property type="entry name" value="ABC_6TM_ABCC_D1"/>
    <property type="match status" value="1"/>
</dbReference>
<keyword evidence="7 10" id="KW-1133">Transmembrane helix</keyword>
<feature type="transmembrane region" description="Helical" evidence="10">
    <location>
        <begin position="318"/>
        <end position="342"/>
    </location>
</feature>
<organism evidence="13 14">
    <name type="scientific">Anopheles minimus</name>
    <dbReference type="NCBI Taxonomy" id="112268"/>
    <lineage>
        <taxon>Eukaryota</taxon>
        <taxon>Metazoa</taxon>
        <taxon>Ecdysozoa</taxon>
        <taxon>Arthropoda</taxon>
        <taxon>Hexapoda</taxon>
        <taxon>Insecta</taxon>
        <taxon>Pterygota</taxon>
        <taxon>Neoptera</taxon>
        <taxon>Endopterygota</taxon>
        <taxon>Diptera</taxon>
        <taxon>Nematocera</taxon>
        <taxon>Culicoidea</taxon>
        <taxon>Culicidae</taxon>
        <taxon>Anophelinae</taxon>
        <taxon>Anopheles</taxon>
    </lineage>
</organism>
<feature type="transmembrane region" description="Helical" evidence="10">
    <location>
        <begin position="231"/>
        <end position="258"/>
    </location>
</feature>
<feature type="transmembrane region" description="Helical" evidence="10">
    <location>
        <begin position="2470"/>
        <end position="2488"/>
    </location>
</feature>
<proteinExistence type="predicted"/>
<protein>
    <submittedName>
        <fullName evidence="13">Uncharacterized protein</fullName>
    </submittedName>
</protein>
<dbReference type="FunFam" id="3.40.50.300:FF:003228">
    <property type="entry name" value="ATP binding cassette subfamily C member 8"/>
    <property type="match status" value="1"/>
</dbReference>
<feature type="compositionally biased region" description="Low complexity" evidence="9">
    <location>
        <begin position="2044"/>
        <end position="2054"/>
    </location>
</feature>
<feature type="transmembrane region" description="Helical" evidence="10">
    <location>
        <begin position="2380"/>
        <end position="2400"/>
    </location>
</feature>
<evidence type="ECO:0000256" key="9">
    <source>
        <dbReference type="SAM" id="MobiDB-lite"/>
    </source>
</evidence>
<evidence type="ECO:0000259" key="11">
    <source>
        <dbReference type="PROSITE" id="PS50893"/>
    </source>
</evidence>
<feature type="transmembrane region" description="Helical" evidence="10">
    <location>
        <begin position="2901"/>
        <end position="2919"/>
    </location>
</feature>
<feature type="transmembrane region" description="Helical" evidence="10">
    <location>
        <begin position="138"/>
        <end position="163"/>
    </location>
</feature>
<feature type="transmembrane region" description="Helical" evidence="10">
    <location>
        <begin position="2958"/>
        <end position="2982"/>
    </location>
</feature>
<feature type="compositionally biased region" description="Polar residues" evidence="9">
    <location>
        <begin position="403"/>
        <end position="419"/>
    </location>
</feature>
<dbReference type="FunFam" id="3.40.50.300:FF:000973">
    <property type="entry name" value="Multidrug resistance-associated protein 4"/>
    <property type="match status" value="3"/>
</dbReference>
<keyword evidence="5" id="KW-0547">Nucleotide-binding</keyword>
<dbReference type="InterPro" id="IPR036640">
    <property type="entry name" value="ABC1_TM_sf"/>
</dbReference>
<feature type="compositionally biased region" description="Basic and acidic residues" evidence="9">
    <location>
        <begin position="2028"/>
        <end position="2037"/>
    </location>
</feature>
<feature type="transmembrane region" description="Helical" evidence="10">
    <location>
        <begin position="3519"/>
        <end position="3545"/>
    </location>
</feature>